<dbReference type="AlphaFoldDB" id="A0A382KHQ5"/>
<dbReference type="InterPro" id="IPR024083">
    <property type="entry name" value="Fumarase/histidase_N"/>
</dbReference>
<dbReference type="EMBL" id="UINC01081025">
    <property type="protein sequence ID" value="SVC24504.1"/>
    <property type="molecule type" value="Genomic_DNA"/>
</dbReference>
<sequence>VNYRVNLNNPLRLGIGTAYNTDCNIFISQAQLFHTTMKGCWKLMSYRIEKDTMGEVRVPAEKYWGAQTERSRNNFKIGGPHHQMPIEIVRGFAYLKKAAAHTNYDLGVLT</sequence>
<dbReference type="GO" id="GO:0006108">
    <property type="term" value="P:malate metabolic process"/>
    <property type="evidence" value="ECO:0007669"/>
    <property type="project" value="TreeGrafter"/>
</dbReference>
<dbReference type="GO" id="GO:0006106">
    <property type="term" value="P:fumarate metabolic process"/>
    <property type="evidence" value="ECO:0007669"/>
    <property type="project" value="InterPro"/>
</dbReference>
<organism evidence="1">
    <name type="scientific">marine metagenome</name>
    <dbReference type="NCBI Taxonomy" id="408172"/>
    <lineage>
        <taxon>unclassified sequences</taxon>
        <taxon>metagenomes</taxon>
        <taxon>ecological metagenomes</taxon>
    </lineage>
</organism>
<dbReference type="Gene3D" id="1.10.275.10">
    <property type="entry name" value="Fumarase/aspartase (N-terminal domain)"/>
    <property type="match status" value="1"/>
</dbReference>
<evidence type="ECO:0000313" key="1">
    <source>
        <dbReference type="EMBL" id="SVC24504.1"/>
    </source>
</evidence>
<name>A0A382KHQ5_9ZZZZ</name>
<accession>A0A382KHQ5</accession>
<dbReference type="InterPro" id="IPR008948">
    <property type="entry name" value="L-Aspartase-like"/>
</dbReference>
<proteinExistence type="predicted"/>
<feature type="non-terminal residue" evidence="1">
    <location>
        <position position="1"/>
    </location>
</feature>
<dbReference type="InterPro" id="IPR005677">
    <property type="entry name" value="Fum_hydII"/>
</dbReference>
<dbReference type="PANTHER" id="PTHR11444:SF1">
    <property type="entry name" value="FUMARATE HYDRATASE, MITOCHONDRIAL"/>
    <property type="match status" value="1"/>
</dbReference>
<reference evidence="1" key="1">
    <citation type="submission" date="2018-05" db="EMBL/GenBank/DDBJ databases">
        <authorList>
            <person name="Lanie J.A."/>
            <person name="Ng W.-L."/>
            <person name="Kazmierczak K.M."/>
            <person name="Andrzejewski T.M."/>
            <person name="Davidsen T.M."/>
            <person name="Wayne K.J."/>
            <person name="Tettelin H."/>
            <person name="Glass J.I."/>
            <person name="Rusch D."/>
            <person name="Podicherti R."/>
            <person name="Tsui H.-C.T."/>
            <person name="Winkler M.E."/>
        </authorList>
    </citation>
    <scope>NUCLEOTIDE SEQUENCE</scope>
</reference>
<feature type="non-terminal residue" evidence="1">
    <location>
        <position position="110"/>
    </location>
</feature>
<dbReference type="GO" id="GO:0004333">
    <property type="term" value="F:fumarate hydratase activity"/>
    <property type="evidence" value="ECO:0007669"/>
    <property type="project" value="InterPro"/>
</dbReference>
<dbReference type="PANTHER" id="PTHR11444">
    <property type="entry name" value="ASPARTATEAMMONIA/ARGININOSUCCINATE/ADENYLOSUCCINATE LYASE"/>
    <property type="match status" value="1"/>
</dbReference>
<dbReference type="SUPFAM" id="SSF48557">
    <property type="entry name" value="L-aspartase-like"/>
    <property type="match status" value="1"/>
</dbReference>
<protein>
    <submittedName>
        <fullName evidence="1">Uncharacterized protein</fullName>
    </submittedName>
</protein>
<gene>
    <name evidence="1" type="ORF">METZ01_LOCUS277358</name>
</gene>
<dbReference type="GO" id="GO:0006099">
    <property type="term" value="P:tricarboxylic acid cycle"/>
    <property type="evidence" value="ECO:0007669"/>
    <property type="project" value="TreeGrafter"/>
</dbReference>